<organism evidence="1 2">
    <name type="scientific">Candidatus Scatomorpha intestinavium</name>
    <dbReference type="NCBI Taxonomy" id="2840922"/>
    <lineage>
        <taxon>Bacteria</taxon>
        <taxon>Bacillati</taxon>
        <taxon>Bacillota</taxon>
        <taxon>Clostridia</taxon>
        <taxon>Eubacteriales</taxon>
        <taxon>Candidatus Scatomorpha</taxon>
    </lineage>
</organism>
<sequence length="70" mass="7827">MAGLKFELADEGCIMDDPRSVLACILRSRLLFEGKDPKEHEELTQDSVERGIALSRSIERVSAQPEPRGE</sequence>
<comment type="caution">
    <text evidence="1">The sequence shown here is derived from an EMBL/GenBank/DDBJ whole genome shotgun (WGS) entry which is preliminary data.</text>
</comment>
<accession>A0A9D1CSW8</accession>
<proteinExistence type="predicted"/>
<dbReference type="EMBL" id="DVGA01000011">
    <property type="protein sequence ID" value="HIQ77765.1"/>
    <property type="molecule type" value="Genomic_DNA"/>
</dbReference>
<name>A0A9D1CSW8_9FIRM</name>
<dbReference type="Proteomes" id="UP000824262">
    <property type="component" value="Unassembled WGS sequence"/>
</dbReference>
<protein>
    <submittedName>
        <fullName evidence="1">Uncharacterized protein</fullName>
    </submittedName>
</protein>
<gene>
    <name evidence="1" type="ORF">IAB77_00730</name>
</gene>
<evidence type="ECO:0000313" key="2">
    <source>
        <dbReference type="Proteomes" id="UP000824262"/>
    </source>
</evidence>
<reference evidence="1" key="2">
    <citation type="journal article" date="2021" name="PeerJ">
        <title>Extensive microbial diversity within the chicken gut microbiome revealed by metagenomics and culture.</title>
        <authorList>
            <person name="Gilroy R."/>
            <person name="Ravi A."/>
            <person name="Getino M."/>
            <person name="Pursley I."/>
            <person name="Horton D.L."/>
            <person name="Alikhan N.F."/>
            <person name="Baker D."/>
            <person name="Gharbi K."/>
            <person name="Hall N."/>
            <person name="Watson M."/>
            <person name="Adriaenssens E.M."/>
            <person name="Foster-Nyarko E."/>
            <person name="Jarju S."/>
            <person name="Secka A."/>
            <person name="Antonio M."/>
            <person name="Oren A."/>
            <person name="Chaudhuri R.R."/>
            <person name="La Ragione R."/>
            <person name="Hildebrand F."/>
            <person name="Pallen M.J."/>
        </authorList>
    </citation>
    <scope>NUCLEOTIDE SEQUENCE</scope>
    <source>
        <strain evidence="1">ChiBcolR7-354</strain>
    </source>
</reference>
<evidence type="ECO:0000313" key="1">
    <source>
        <dbReference type="EMBL" id="HIQ77765.1"/>
    </source>
</evidence>
<dbReference type="AlphaFoldDB" id="A0A9D1CSW8"/>
<reference evidence="1" key="1">
    <citation type="submission" date="2020-10" db="EMBL/GenBank/DDBJ databases">
        <authorList>
            <person name="Gilroy R."/>
        </authorList>
    </citation>
    <scope>NUCLEOTIDE SEQUENCE</scope>
    <source>
        <strain evidence="1">ChiBcolR7-354</strain>
    </source>
</reference>